<evidence type="ECO:0000313" key="3">
    <source>
        <dbReference type="Proteomes" id="UP000612746"/>
    </source>
</evidence>
<dbReference type="Proteomes" id="UP000612746">
    <property type="component" value="Unassembled WGS sequence"/>
</dbReference>
<dbReference type="GO" id="GO:0005634">
    <property type="term" value="C:nucleus"/>
    <property type="evidence" value="ECO:0007669"/>
    <property type="project" value="InterPro"/>
</dbReference>
<evidence type="ECO:0000313" key="2">
    <source>
        <dbReference type="EMBL" id="KAG2188740.1"/>
    </source>
</evidence>
<organism evidence="2 3">
    <name type="scientific">Umbelopsis vinacea</name>
    <dbReference type="NCBI Taxonomy" id="44442"/>
    <lineage>
        <taxon>Eukaryota</taxon>
        <taxon>Fungi</taxon>
        <taxon>Fungi incertae sedis</taxon>
        <taxon>Mucoromycota</taxon>
        <taxon>Mucoromycotina</taxon>
        <taxon>Umbelopsidomycetes</taxon>
        <taxon>Umbelopsidales</taxon>
        <taxon>Umbelopsidaceae</taxon>
        <taxon>Umbelopsis</taxon>
    </lineage>
</organism>
<feature type="domain" description="AD" evidence="1">
    <location>
        <begin position="123"/>
        <end position="221"/>
    </location>
</feature>
<sequence>MAIPHSADVDPLLYDMTPEEIVASRGSHVTVMLSTNDTQTGYLFAIDPVSGTVILKHENKAIVLLRHHVKSIQGTDIEKHIDIQQLGSTSKTYFYLSLVNADNRLSQSQLEELLASGVGAESLKHDSAAMRRRKQQAINLLESVRQKKKRMPTKLKPAVLKKKLAFKNRVPIKYSSDEEDIVMLDSARLTPPYVPTSIQCDNSIISERISKIIQSMPPWQFQ</sequence>
<dbReference type="PANTHER" id="PTHR14710">
    <property type="entry name" value="GEM-ASSOCIATED PROTEIN 6"/>
    <property type="match status" value="1"/>
</dbReference>
<dbReference type="InterPro" id="IPR009422">
    <property type="entry name" value="Gemin6"/>
</dbReference>
<dbReference type="OrthoDB" id="77463at2759"/>
<accession>A0A8H7QAX0</accession>
<dbReference type="Gene3D" id="2.30.30.100">
    <property type="match status" value="1"/>
</dbReference>
<protein>
    <recommendedName>
        <fullName evidence="1">AD domain-containing protein</fullName>
    </recommendedName>
</protein>
<comment type="caution">
    <text evidence="2">The sequence shown here is derived from an EMBL/GenBank/DDBJ whole genome shotgun (WGS) entry which is preliminary data.</text>
</comment>
<dbReference type="GO" id="GO:0000387">
    <property type="term" value="P:spliceosomal snRNP assembly"/>
    <property type="evidence" value="ECO:0007669"/>
    <property type="project" value="TreeGrafter"/>
</dbReference>
<reference evidence="2" key="1">
    <citation type="submission" date="2020-12" db="EMBL/GenBank/DDBJ databases">
        <title>Metabolic potential, ecology and presence of endohyphal bacteria is reflected in genomic diversity of Mucoromycotina.</title>
        <authorList>
            <person name="Muszewska A."/>
            <person name="Okrasinska A."/>
            <person name="Steczkiewicz K."/>
            <person name="Drgas O."/>
            <person name="Orlowska M."/>
            <person name="Perlinska-Lenart U."/>
            <person name="Aleksandrzak-Piekarczyk T."/>
            <person name="Szatraj K."/>
            <person name="Zielenkiewicz U."/>
            <person name="Pilsyk S."/>
            <person name="Malc E."/>
            <person name="Mieczkowski P."/>
            <person name="Kruszewska J.S."/>
            <person name="Biernat P."/>
            <person name="Pawlowska J."/>
        </authorList>
    </citation>
    <scope>NUCLEOTIDE SEQUENCE</scope>
    <source>
        <strain evidence="2">WA0000051536</strain>
    </source>
</reference>
<dbReference type="GO" id="GO:0032797">
    <property type="term" value="C:SMN complex"/>
    <property type="evidence" value="ECO:0007669"/>
    <property type="project" value="TreeGrafter"/>
</dbReference>
<dbReference type="InterPro" id="IPR047574">
    <property type="entry name" value="AD"/>
</dbReference>
<dbReference type="EMBL" id="JAEPRA010000001">
    <property type="protein sequence ID" value="KAG2188740.1"/>
    <property type="molecule type" value="Genomic_DNA"/>
</dbReference>
<evidence type="ECO:0000259" key="1">
    <source>
        <dbReference type="PROSITE" id="PS52001"/>
    </source>
</evidence>
<name>A0A8H7QAX0_9FUNG</name>
<dbReference type="AlphaFoldDB" id="A0A8H7QAX0"/>
<dbReference type="GO" id="GO:0000245">
    <property type="term" value="P:spliceosomal complex assembly"/>
    <property type="evidence" value="ECO:0007669"/>
    <property type="project" value="InterPro"/>
</dbReference>
<dbReference type="PROSITE" id="PS52001">
    <property type="entry name" value="AD"/>
    <property type="match status" value="1"/>
</dbReference>
<dbReference type="PANTHER" id="PTHR14710:SF2">
    <property type="entry name" value="GEM-ASSOCIATED PROTEIN 6"/>
    <property type="match status" value="1"/>
</dbReference>
<keyword evidence="3" id="KW-1185">Reference proteome</keyword>
<proteinExistence type="predicted"/>
<gene>
    <name evidence="2" type="ORF">INT44_003879</name>
</gene>